<dbReference type="FunFam" id="1.10.510.10:FF:000336">
    <property type="entry name" value="Cysteine-rich receptor-like protein kinase 2"/>
    <property type="match status" value="1"/>
</dbReference>
<dbReference type="CDD" id="cd12087">
    <property type="entry name" value="TM_EGFR-like"/>
    <property type="match status" value="1"/>
</dbReference>
<evidence type="ECO:0000256" key="1">
    <source>
        <dbReference type="ARBA" id="ARBA00022527"/>
    </source>
</evidence>
<keyword evidence="11" id="KW-1133">Transmembrane helix</keyword>
<protein>
    <recommendedName>
        <fullName evidence="16">Protein kinase domain-containing protein</fullName>
    </recommendedName>
</protein>
<dbReference type="Pfam" id="PF00069">
    <property type="entry name" value="Pkinase"/>
    <property type="match status" value="1"/>
</dbReference>
<keyword evidence="9" id="KW-0325">Glycoprotein</keyword>
<dbReference type="InterPro" id="IPR002902">
    <property type="entry name" value="GNK2"/>
</dbReference>
<keyword evidence="5 10" id="KW-0547">Nucleotide-binding</keyword>
<keyword evidence="1" id="KW-0723">Serine/threonine-protein kinase</keyword>
<dbReference type="PROSITE" id="PS00108">
    <property type="entry name" value="PROTEIN_KINASE_ST"/>
    <property type="match status" value="1"/>
</dbReference>
<keyword evidence="3" id="KW-0732">Signal</keyword>
<dbReference type="InterPro" id="IPR000719">
    <property type="entry name" value="Prot_kinase_dom"/>
</dbReference>
<evidence type="ECO:0000256" key="7">
    <source>
        <dbReference type="ARBA" id="ARBA00022840"/>
    </source>
</evidence>
<dbReference type="InterPro" id="IPR038408">
    <property type="entry name" value="GNK2_sf"/>
</dbReference>
<name>A0AAF1BFL9_DAUCS</name>
<evidence type="ECO:0000256" key="4">
    <source>
        <dbReference type="ARBA" id="ARBA00022737"/>
    </source>
</evidence>
<evidence type="ECO:0000256" key="6">
    <source>
        <dbReference type="ARBA" id="ARBA00022777"/>
    </source>
</evidence>
<dbReference type="InterPro" id="IPR052059">
    <property type="entry name" value="CR_Ser/Thr_kinase"/>
</dbReference>
<dbReference type="PROSITE" id="PS50011">
    <property type="entry name" value="PROTEIN_KINASE_DOM"/>
    <property type="match status" value="1"/>
</dbReference>
<evidence type="ECO:0000256" key="9">
    <source>
        <dbReference type="ARBA" id="ARBA00023180"/>
    </source>
</evidence>
<dbReference type="Gene3D" id="3.30.200.20">
    <property type="entry name" value="Phosphorylase Kinase, domain 1"/>
    <property type="match status" value="1"/>
</dbReference>
<dbReference type="PROSITE" id="PS00107">
    <property type="entry name" value="PROTEIN_KINASE_ATP"/>
    <property type="match status" value="1"/>
</dbReference>
<dbReference type="CDD" id="cd14066">
    <property type="entry name" value="STKc_IRAK"/>
    <property type="match status" value="1"/>
</dbReference>
<dbReference type="InterPro" id="IPR011009">
    <property type="entry name" value="Kinase-like_dom_sf"/>
</dbReference>
<feature type="domain" description="Protein kinase" evidence="12">
    <location>
        <begin position="237"/>
        <end position="505"/>
    </location>
</feature>
<feature type="transmembrane region" description="Helical" evidence="11">
    <location>
        <begin position="186"/>
        <end position="207"/>
    </location>
</feature>
<evidence type="ECO:0000313" key="15">
    <source>
        <dbReference type="Proteomes" id="UP000077755"/>
    </source>
</evidence>
<evidence type="ECO:0000259" key="12">
    <source>
        <dbReference type="PROSITE" id="PS50011"/>
    </source>
</evidence>
<evidence type="ECO:0000256" key="11">
    <source>
        <dbReference type="SAM" id="Phobius"/>
    </source>
</evidence>
<keyword evidence="7 10" id="KW-0067">ATP-binding</keyword>
<evidence type="ECO:0000256" key="5">
    <source>
        <dbReference type="ARBA" id="ARBA00022741"/>
    </source>
</evidence>
<dbReference type="PROSITE" id="PS51473">
    <property type="entry name" value="GNK2"/>
    <property type="match status" value="2"/>
</dbReference>
<feature type="domain" description="Gnk2-homologous" evidence="13">
    <location>
        <begin position="1"/>
        <end position="49"/>
    </location>
</feature>
<dbReference type="SMART" id="SM00220">
    <property type="entry name" value="S_TKc"/>
    <property type="match status" value="1"/>
</dbReference>
<dbReference type="Gene3D" id="3.30.430.20">
    <property type="entry name" value="Gnk2 domain, C-X8-C-X2-C motif"/>
    <property type="match status" value="2"/>
</dbReference>
<dbReference type="InterPro" id="IPR008271">
    <property type="entry name" value="Ser/Thr_kinase_AS"/>
</dbReference>
<accession>A0AAF1BFL9</accession>
<sequence>MVQCRNYLSSADCLVCFDAAVSLSLTCLSDGPARVIYEGCFLRYEAEDFYRVATLPGNTWTCSPKQSSIKETLINQVVEGLLRDLEIATPKTNGLFAAATRQVPGAGTDATIYAVAQCAQTVSQSECGNCLSVANRNLENCPPQAGGSSVDAGCFLRYSDTAFFPKNATIDITPFLRASSRTKSSLIAGLVAGVCIFLLILALMFWYRLFRKTAERGFISGVTYYKYKDLKAATKSFSENNKVGEGGFGDVYKGITNDGDVVAVKKLAMTTRKVKEDFESEIRLTSKVNHRNIIRLLGCSGKGPELLLVFEYMRNGSLDKFLYGEKRGTLSWNQRFDIIFGIARGLAYLHDEFHISIIHRDIKSSNILLDDDYQPKIADFGLARLIAEGQSHLTTGFAGTLGYTAPEYAIHGHLSEKVDTYAYGVVVLEIISGQQCTKMMADPAWKLYADGMHIDLVDEALDPGEYSIEIVKKIIQLALMCTQSPVSTRPTMSEVVASLTGYSPIEQIPESMPTWSSY</sequence>
<dbReference type="EMBL" id="CP093351">
    <property type="protein sequence ID" value="WOH15082.1"/>
    <property type="molecule type" value="Genomic_DNA"/>
</dbReference>
<keyword evidence="11" id="KW-0472">Membrane</keyword>
<dbReference type="SUPFAM" id="SSF56112">
    <property type="entry name" value="Protein kinase-like (PK-like)"/>
    <property type="match status" value="1"/>
</dbReference>
<gene>
    <name evidence="14" type="ORF">DCAR_0934617</name>
</gene>
<reference evidence="14" key="1">
    <citation type="journal article" date="2016" name="Nat. Genet.">
        <title>A high-quality carrot genome assembly provides new insights into carotenoid accumulation and asterid genome evolution.</title>
        <authorList>
            <person name="Iorizzo M."/>
            <person name="Ellison S."/>
            <person name="Senalik D."/>
            <person name="Zeng P."/>
            <person name="Satapoomin P."/>
            <person name="Huang J."/>
            <person name="Bowman M."/>
            <person name="Iovene M."/>
            <person name="Sanseverino W."/>
            <person name="Cavagnaro P."/>
            <person name="Yildiz M."/>
            <person name="Macko-Podgorni A."/>
            <person name="Moranska E."/>
            <person name="Grzebelus E."/>
            <person name="Grzebelus D."/>
            <person name="Ashrafi H."/>
            <person name="Zheng Z."/>
            <person name="Cheng S."/>
            <person name="Spooner D."/>
            <person name="Van Deynze A."/>
            <person name="Simon P."/>
        </authorList>
    </citation>
    <scope>NUCLEOTIDE SEQUENCE</scope>
    <source>
        <tissue evidence="14">Leaf</tissue>
    </source>
</reference>
<evidence type="ECO:0000256" key="10">
    <source>
        <dbReference type="PROSITE-ProRule" id="PRU10141"/>
    </source>
</evidence>
<evidence type="ECO:0000256" key="3">
    <source>
        <dbReference type="ARBA" id="ARBA00022729"/>
    </source>
</evidence>
<evidence type="ECO:0008006" key="16">
    <source>
        <dbReference type="Google" id="ProtNLM"/>
    </source>
</evidence>
<feature type="binding site" evidence="10">
    <location>
        <position position="266"/>
    </location>
    <ligand>
        <name>ATP</name>
        <dbReference type="ChEBI" id="CHEBI:30616"/>
    </ligand>
</feature>
<dbReference type="CDD" id="cd23509">
    <property type="entry name" value="Gnk2-like"/>
    <property type="match status" value="2"/>
</dbReference>
<keyword evidence="2" id="KW-0808">Transferase</keyword>
<evidence type="ECO:0000256" key="2">
    <source>
        <dbReference type="ARBA" id="ARBA00022679"/>
    </source>
</evidence>
<dbReference type="Gene3D" id="1.10.510.10">
    <property type="entry name" value="Transferase(Phosphotransferase) domain 1"/>
    <property type="match status" value="1"/>
</dbReference>
<keyword evidence="8" id="KW-0675">Receptor</keyword>
<evidence type="ECO:0000313" key="14">
    <source>
        <dbReference type="EMBL" id="WOH15082.1"/>
    </source>
</evidence>
<dbReference type="GO" id="GO:0004674">
    <property type="term" value="F:protein serine/threonine kinase activity"/>
    <property type="evidence" value="ECO:0007669"/>
    <property type="project" value="UniProtKB-KW"/>
</dbReference>
<dbReference type="AlphaFoldDB" id="A0AAF1BFL9"/>
<organism evidence="14 15">
    <name type="scientific">Daucus carota subsp. sativus</name>
    <name type="common">Carrot</name>
    <dbReference type="NCBI Taxonomy" id="79200"/>
    <lineage>
        <taxon>Eukaryota</taxon>
        <taxon>Viridiplantae</taxon>
        <taxon>Streptophyta</taxon>
        <taxon>Embryophyta</taxon>
        <taxon>Tracheophyta</taxon>
        <taxon>Spermatophyta</taxon>
        <taxon>Magnoliopsida</taxon>
        <taxon>eudicotyledons</taxon>
        <taxon>Gunneridae</taxon>
        <taxon>Pentapetalae</taxon>
        <taxon>asterids</taxon>
        <taxon>campanulids</taxon>
        <taxon>Apiales</taxon>
        <taxon>Apiaceae</taxon>
        <taxon>Apioideae</taxon>
        <taxon>Scandiceae</taxon>
        <taxon>Daucinae</taxon>
        <taxon>Daucus</taxon>
        <taxon>Daucus sect. Daucus</taxon>
    </lineage>
</organism>
<keyword evidence="4" id="KW-0677">Repeat</keyword>
<reference evidence="14" key="2">
    <citation type="submission" date="2022-03" db="EMBL/GenBank/DDBJ databases">
        <title>Draft title - Genomic analysis of global carrot germplasm unveils the trajectory of domestication and the origin of high carotenoid orange carrot.</title>
        <authorList>
            <person name="Iorizzo M."/>
            <person name="Ellison S."/>
            <person name="Senalik D."/>
            <person name="Macko-Podgorni A."/>
            <person name="Grzebelus D."/>
            <person name="Bostan H."/>
            <person name="Rolling W."/>
            <person name="Curaba J."/>
            <person name="Simon P."/>
        </authorList>
    </citation>
    <scope>NUCLEOTIDE SEQUENCE</scope>
    <source>
        <tissue evidence="14">Leaf</tissue>
    </source>
</reference>
<feature type="domain" description="Gnk2-homologous" evidence="13">
    <location>
        <begin position="56"/>
        <end position="163"/>
    </location>
</feature>
<dbReference type="Proteomes" id="UP000077755">
    <property type="component" value="Chromosome 9"/>
</dbReference>
<evidence type="ECO:0000259" key="13">
    <source>
        <dbReference type="PROSITE" id="PS51473"/>
    </source>
</evidence>
<dbReference type="Pfam" id="PF01657">
    <property type="entry name" value="Stress-antifung"/>
    <property type="match status" value="2"/>
</dbReference>
<evidence type="ECO:0000256" key="8">
    <source>
        <dbReference type="ARBA" id="ARBA00023170"/>
    </source>
</evidence>
<keyword evidence="15" id="KW-1185">Reference proteome</keyword>
<proteinExistence type="predicted"/>
<keyword evidence="11" id="KW-0812">Transmembrane</keyword>
<dbReference type="PANTHER" id="PTHR47973">
    <property type="entry name" value="CYSTEINE-RICH RECEPTOR-LIKE PROTEIN KINASE 3"/>
    <property type="match status" value="1"/>
</dbReference>
<keyword evidence="6" id="KW-0418">Kinase</keyword>
<dbReference type="InterPro" id="IPR017441">
    <property type="entry name" value="Protein_kinase_ATP_BS"/>
</dbReference>
<dbReference type="GO" id="GO:0005524">
    <property type="term" value="F:ATP binding"/>
    <property type="evidence" value="ECO:0007669"/>
    <property type="project" value="UniProtKB-UniRule"/>
</dbReference>